<dbReference type="AlphaFoldDB" id="A0AAV3PQ69"/>
<name>A0AAV3PQ69_LITER</name>
<dbReference type="EMBL" id="BAABME010001987">
    <property type="protein sequence ID" value="GAA0152450.1"/>
    <property type="molecule type" value="Genomic_DNA"/>
</dbReference>
<feature type="region of interest" description="Disordered" evidence="1">
    <location>
        <begin position="25"/>
        <end position="45"/>
    </location>
</feature>
<dbReference type="Proteomes" id="UP001454036">
    <property type="component" value="Unassembled WGS sequence"/>
</dbReference>
<reference evidence="2 3" key="1">
    <citation type="submission" date="2024-01" db="EMBL/GenBank/DDBJ databases">
        <title>The complete chloroplast genome sequence of Lithospermum erythrorhizon: insights into the phylogenetic relationship among Boraginaceae species and the maternal lineages of purple gromwells.</title>
        <authorList>
            <person name="Okada T."/>
            <person name="Watanabe K."/>
        </authorList>
    </citation>
    <scope>NUCLEOTIDE SEQUENCE [LARGE SCALE GENOMIC DNA]</scope>
</reference>
<keyword evidence="3" id="KW-1185">Reference proteome</keyword>
<dbReference type="InterPro" id="IPR043502">
    <property type="entry name" value="DNA/RNA_pol_sf"/>
</dbReference>
<evidence type="ECO:0000256" key="1">
    <source>
        <dbReference type="SAM" id="MobiDB-lite"/>
    </source>
</evidence>
<organism evidence="2 3">
    <name type="scientific">Lithospermum erythrorhizon</name>
    <name type="common">Purple gromwell</name>
    <name type="synonym">Lithospermum officinale var. erythrorhizon</name>
    <dbReference type="NCBI Taxonomy" id="34254"/>
    <lineage>
        <taxon>Eukaryota</taxon>
        <taxon>Viridiplantae</taxon>
        <taxon>Streptophyta</taxon>
        <taxon>Embryophyta</taxon>
        <taxon>Tracheophyta</taxon>
        <taxon>Spermatophyta</taxon>
        <taxon>Magnoliopsida</taxon>
        <taxon>eudicotyledons</taxon>
        <taxon>Gunneridae</taxon>
        <taxon>Pentapetalae</taxon>
        <taxon>asterids</taxon>
        <taxon>lamiids</taxon>
        <taxon>Boraginales</taxon>
        <taxon>Boraginaceae</taxon>
        <taxon>Boraginoideae</taxon>
        <taxon>Lithospermeae</taxon>
        <taxon>Lithospermum</taxon>
    </lineage>
</organism>
<feature type="compositionally biased region" description="Gly residues" evidence="1">
    <location>
        <begin position="31"/>
        <end position="43"/>
    </location>
</feature>
<evidence type="ECO:0000313" key="3">
    <source>
        <dbReference type="Proteomes" id="UP001454036"/>
    </source>
</evidence>
<comment type="caution">
    <text evidence="2">The sequence shown here is derived from an EMBL/GenBank/DDBJ whole genome shotgun (WGS) entry which is preliminary data.</text>
</comment>
<dbReference type="Gene3D" id="3.10.10.10">
    <property type="entry name" value="HIV Type 1 Reverse Transcriptase, subunit A, domain 1"/>
    <property type="match status" value="1"/>
</dbReference>
<evidence type="ECO:0000313" key="2">
    <source>
        <dbReference type="EMBL" id="GAA0152450.1"/>
    </source>
</evidence>
<dbReference type="SUPFAM" id="SSF56672">
    <property type="entry name" value="DNA/RNA polymerases"/>
    <property type="match status" value="1"/>
</dbReference>
<accession>A0AAV3PQ69</accession>
<proteinExistence type="predicted"/>
<protein>
    <submittedName>
        <fullName evidence="2">Uncharacterized protein</fullName>
    </submittedName>
</protein>
<sequence length="97" mass="10501">MWGAPGRVSPSVVCRPALQASQAKKADFLGEEGGTHPGRGRQGAGEDAIRELLFPTWLDNVVLVPKPTGTCQMCTDFTNINKACQRIATLYQTLIGW</sequence>
<gene>
    <name evidence="2" type="ORF">LIER_10931</name>
</gene>